<gene>
    <name evidence="1" type="ORF">SAMN04515674_11348</name>
</gene>
<accession>A0A1I5X0F4</accession>
<reference evidence="1 2" key="1">
    <citation type="submission" date="2016-10" db="EMBL/GenBank/DDBJ databases">
        <authorList>
            <person name="de Groot N.N."/>
        </authorList>
    </citation>
    <scope>NUCLEOTIDE SEQUENCE [LARGE SCALE GENOMIC DNA]</scope>
    <source>
        <strain evidence="2">E92,LMG 26720,CCM 7988</strain>
    </source>
</reference>
<proteinExistence type="predicted"/>
<evidence type="ECO:0000313" key="2">
    <source>
        <dbReference type="Proteomes" id="UP000199306"/>
    </source>
</evidence>
<name>A0A1I5X0F4_9BACT</name>
<evidence type="ECO:0000313" key="1">
    <source>
        <dbReference type="EMBL" id="SFQ25361.1"/>
    </source>
</evidence>
<keyword evidence="2" id="KW-1185">Reference proteome</keyword>
<sequence length="239" mass="27310">MESNSNFTKWLAVITSIFALFSSVQSYFTDKSVKALESENKRFDFKKDTVDFNRDREFKFKIYELVLKAIEDKNDTLKQNAARVVVSEMVDNKDADFKLGLLNIIKSAGGSKNIKSQASEAIYKVQEAQKQEELLLADSRIKVDVFYLEDKQNTAEPIAQQIADALRKDYNTRVRLLPSRVNKSSGYQISSNQIRFEKNESPVAEKILQTLSASYPAISFQKQLTTNITQNYLSIFISQ</sequence>
<organism evidence="1 2">
    <name type="scientific">Pseudarcicella hirudinis</name>
    <dbReference type="NCBI Taxonomy" id="1079859"/>
    <lineage>
        <taxon>Bacteria</taxon>
        <taxon>Pseudomonadati</taxon>
        <taxon>Bacteroidota</taxon>
        <taxon>Cytophagia</taxon>
        <taxon>Cytophagales</taxon>
        <taxon>Flectobacillaceae</taxon>
        <taxon>Pseudarcicella</taxon>
    </lineage>
</organism>
<dbReference type="Proteomes" id="UP000199306">
    <property type="component" value="Unassembled WGS sequence"/>
</dbReference>
<dbReference type="EMBL" id="FOXH01000013">
    <property type="protein sequence ID" value="SFQ25361.1"/>
    <property type="molecule type" value="Genomic_DNA"/>
</dbReference>
<dbReference type="AlphaFoldDB" id="A0A1I5X0F4"/>
<protein>
    <submittedName>
        <fullName evidence="1">Uncharacterized protein</fullName>
    </submittedName>
</protein>
<dbReference type="RefSeq" id="WP_092018759.1">
    <property type="nucleotide sequence ID" value="NZ_FOXH01000013.1"/>
</dbReference>